<dbReference type="Proteomes" id="UP000054893">
    <property type="component" value="Unassembled WGS sequence"/>
</dbReference>
<dbReference type="PANTHER" id="PTHR48111">
    <property type="entry name" value="REGULATOR OF RPOS"/>
    <property type="match status" value="1"/>
</dbReference>
<accession>A0A158G6U7</accession>
<feature type="domain" description="Response regulatory" evidence="8">
    <location>
        <begin position="4"/>
        <end position="118"/>
    </location>
</feature>
<dbReference type="SUPFAM" id="SSF52172">
    <property type="entry name" value="CheY-like"/>
    <property type="match status" value="1"/>
</dbReference>
<dbReference type="Gene3D" id="3.40.50.2300">
    <property type="match status" value="1"/>
</dbReference>
<evidence type="ECO:0000256" key="6">
    <source>
        <dbReference type="PROSITE-ProRule" id="PRU00169"/>
    </source>
</evidence>
<evidence type="ECO:0000259" key="9">
    <source>
        <dbReference type="PROSITE" id="PS51755"/>
    </source>
</evidence>
<protein>
    <submittedName>
        <fullName evidence="10">DNA-binding response regulator</fullName>
    </submittedName>
</protein>
<keyword evidence="2" id="KW-0902">Two-component regulatory system</keyword>
<keyword evidence="4 7" id="KW-0238">DNA-binding</keyword>
<dbReference type="OrthoDB" id="9802426at2"/>
<dbReference type="RefSeq" id="WP_060818889.1">
    <property type="nucleotide sequence ID" value="NZ_FCOC02000005.1"/>
</dbReference>
<gene>
    <name evidence="10" type="ORF">AWB64_02288</name>
</gene>
<dbReference type="Gene3D" id="6.10.250.690">
    <property type="match status" value="1"/>
</dbReference>
<dbReference type="AlphaFoldDB" id="A0A158G6U7"/>
<keyword evidence="1 6" id="KW-0597">Phosphoprotein</keyword>
<feature type="domain" description="OmpR/PhoB-type" evidence="9">
    <location>
        <begin position="129"/>
        <end position="226"/>
    </location>
</feature>
<name>A0A158G6U7_CABSO</name>
<dbReference type="GO" id="GO:0032993">
    <property type="term" value="C:protein-DNA complex"/>
    <property type="evidence" value="ECO:0007669"/>
    <property type="project" value="TreeGrafter"/>
</dbReference>
<dbReference type="InterPro" id="IPR036388">
    <property type="entry name" value="WH-like_DNA-bd_sf"/>
</dbReference>
<dbReference type="GO" id="GO:0006355">
    <property type="term" value="P:regulation of DNA-templated transcription"/>
    <property type="evidence" value="ECO:0007669"/>
    <property type="project" value="InterPro"/>
</dbReference>
<feature type="DNA-binding region" description="OmpR/PhoB-type" evidence="7">
    <location>
        <begin position="129"/>
        <end position="226"/>
    </location>
</feature>
<dbReference type="Gene3D" id="1.10.10.10">
    <property type="entry name" value="Winged helix-like DNA-binding domain superfamily/Winged helix DNA-binding domain"/>
    <property type="match status" value="1"/>
</dbReference>
<dbReference type="CDD" id="cd00383">
    <property type="entry name" value="trans_reg_C"/>
    <property type="match status" value="1"/>
</dbReference>
<evidence type="ECO:0000259" key="8">
    <source>
        <dbReference type="PROSITE" id="PS50110"/>
    </source>
</evidence>
<evidence type="ECO:0000256" key="5">
    <source>
        <dbReference type="ARBA" id="ARBA00023163"/>
    </source>
</evidence>
<dbReference type="Pfam" id="PF00072">
    <property type="entry name" value="Response_reg"/>
    <property type="match status" value="1"/>
</dbReference>
<dbReference type="EMBL" id="FCOC02000005">
    <property type="protein sequence ID" value="SAL27591.1"/>
    <property type="molecule type" value="Genomic_DNA"/>
</dbReference>
<dbReference type="SMART" id="SM00448">
    <property type="entry name" value="REC"/>
    <property type="match status" value="1"/>
</dbReference>
<dbReference type="PROSITE" id="PS51755">
    <property type="entry name" value="OMPR_PHOB"/>
    <property type="match status" value="1"/>
</dbReference>
<dbReference type="Pfam" id="PF00486">
    <property type="entry name" value="Trans_reg_C"/>
    <property type="match status" value="1"/>
</dbReference>
<evidence type="ECO:0000256" key="7">
    <source>
        <dbReference type="PROSITE-ProRule" id="PRU01091"/>
    </source>
</evidence>
<dbReference type="InterPro" id="IPR001867">
    <property type="entry name" value="OmpR/PhoB-type_DNA-bd"/>
</dbReference>
<evidence type="ECO:0000256" key="4">
    <source>
        <dbReference type="ARBA" id="ARBA00023125"/>
    </source>
</evidence>
<evidence type="ECO:0000256" key="1">
    <source>
        <dbReference type="ARBA" id="ARBA00022553"/>
    </source>
</evidence>
<dbReference type="GO" id="GO:0000156">
    <property type="term" value="F:phosphorelay response regulator activity"/>
    <property type="evidence" value="ECO:0007669"/>
    <property type="project" value="TreeGrafter"/>
</dbReference>
<dbReference type="SMART" id="SM00862">
    <property type="entry name" value="Trans_reg_C"/>
    <property type="match status" value="1"/>
</dbReference>
<evidence type="ECO:0000256" key="2">
    <source>
        <dbReference type="ARBA" id="ARBA00023012"/>
    </source>
</evidence>
<evidence type="ECO:0000313" key="11">
    <source>
        <dbReference type="Proteomes" id="UP000054893"/>
    </source>
</evidence>
<dbReference type="FunFam" id="1.10.10.10:FF:000005">
    <property type="entry name" value="Two-component system response regulator"/>
    <property type="match status" value="1"/>
</dbReference>
<dbReference type="InterPro" id="IPR039420">
    <property type="entry name" value="WalR-like"/>
</dbReference>
<organism evidence="10 11">
    <name type="scientific">Caballeronia sordidicola</name>
    <name type="common">Burkholderia sordidicola</name>
    <dbReference type="NCBI Taxonomy" id="196367"/>
    <lineage>
        <taxon>Bacteria</taxon>
        <taxon>Pseudomonadati</taxon>
        <taxon>Pseudomonadota</taxon>
        <taxon>Betaproteobacteria</taxon>
        <taxon>Burkholderiales</taxon>
        <taxon>Burkholderiaceae</taxon>
        <taxon>Caballeronia</taxon>
    </lineage>
</organism>
<proteinExistence type="predicted"/>
<keyword evidence="3" id="KW-0805">Transcription regulation</keyword>
<dbReference type="PANTHER" id="PTHR48111:SF76">
    <property type="entry name" value="TWO-COMPONENT RESPONSE REGULATOR"/>
    <property type="match status" value="1"/>
</dbReference>
<dbReference type="GO" id="GO:0000976">
    <property type="term" value="F:transcription cis-regulatory region binding"/>
    <property type="evidence" value="ECO:0007669"/>
    <property type="project" value="TreeGrafter"/>
</dbReference>
<dbReference type="InterPro" id="IPR011006">
    <property type="entry name" value="CheY-like_superfamily"/>
</dbReference>
<keyword evidence="5" id="KW-0804">Transcription</keyword>
<dbReference type="GO" id="GO:0005829">
    <property type="term" value="C:cytosol"/>
    <property type="evidence" value="ECO:0007669"/>
    <property type="project" value="TreeGrafter"/>
</dbReference>
<reference evidence="10 11" key="1">
    <citation type="submission" date="2016-01" db="EMBL/GenBank/DDBJ databases">
        <authorList>
            <person name="Oliw E.H."/>
        </authorList>
    </citation>
    <scope>NUCLEOTIDE SEQUENCE [LARGE SCALE GENOMIC DNA]</scope>
    <source>
        <strain evidence="10">LMG 22029</strain>
    </source>
</reference>
<dbReference type="InterPro" id="IPR001789">
    <property type="entry name" value="Sig_transdc_resp-reg_receiver"/>
</dbReference>
<sequence length="226" mass="24838">MATRILTIEDDPLTAQQITGELTASGFEVDWIDNGTDGLARALGGDFNLIMLDRMLPGLDGLTILTTLRTVGVETPVLMLSALGDVDERIRGLRAGGDDYLTKPFDPNELVARLEVLLRRGRGTAAPDVTTLRSGPLAVDLIARKVTRDGVEVALLPTEYKILEFMVRHSGQTITRTMLFEEVWGYHFDPGTNLIDVHMGRLRKKIDPPGVEAIIQTVRGSGYILR</sequence>
<feature type="modified residue" description="4-aspartylphosphate" evidence="6">
    <location>
        <position position="53"/>
    </location>
</feature>
<dbReference type="InterPro" id="IPR016032">
    <property type="entry name" value="Sig_transdc_resp-reg_C-effctor"/>
</dbReference>
<dbReference type="PROSITE" id="PS50110">
    <property type="entry name" value="RESPONSE_REGULATORY"/>
    <property type="match status" value="1"/>
</dbReference>
<dbReference type="SUPFAM" id="SSF46894">
    <property type="entry name" value="C-terminal effector domain of the bipartite response regulators"/>
    <property type="match status" value="1"/>
</dbReference>
<evidence type="ECO:0000313" key="10">
    <source>
        <dbReference type="EMBL" id="SAL27591.1"/>
    </source>
</evidence>
<evidence type="ECO:0000256" key="3">
    <source>
        <dbReference type="ARBA" id="ARBA00023015"/>
    </source>
</evidence>